<feature type="signal peptide" evidence="3">
    <location>
        <begin position="1"/>
        <end position="17"/>
    </location>
</feature>
<feature type="region of interest" description="Disordered" evidence="2">
    <location>
        <begin position="295"/>
        <end position="324"/>
    </location>
</feature>
<evidence type="ECO:0000256" key="3">
    <source>
        <dbReference type="SAM" id="SignalP"/>
    </source>
</evidence>
<accession>A0AAF3EZJ9</accession>
<protein>
    <recommendedName>
        <fullName evidence="6">SXP/RAL-2 family protein Ani s 5-like cation-binding domain-containing protein</fullName>
    </recommendedName>
</protein>
<organism evidence="4 5">
    <name type="scientific">Mesorhabditis belari</name>
    <dbReference type="NCBI Taxonomy" id="2138241"/>
    <lineage>
        <taxon>Eukaryota</taxon>
        <taxon>Metazoa</taxon>
        <taxon>Ecdysozoa</taxon>
        <taxon>Nematoda</taxon>
        <taxon>Chromadorea</taxon>
        <taxon>Rhabditida</taxon>
        <taxon>Rhabditina</taxon>
        <taxon>Rhabditomorpha</taxon>
        <taxon>Rhabditoidea</taxon>
        <taxon>Rhabditidae</taxon>
        <taxon>Mesorhabditinae</taxon>
        <taxon>Mesorhabditis</taxon>
    </lineage>
</organism>
<dbReference type="AlphaFoldDB" id="A0AAF3EZJ9"/>
<feature type="chain" id="PRO_5042026541" description="SXP/RAL-2 family protein Ani s 5-like cation-binding domain-containing protein" evidence="3">
    <location>
        <begin position="18"/>
        <end position="358"/>
    </location>
</feature>
<reference evidence="5" key="1">
    <citation type="submission" date="2024-02" db="UniProtKB">
        <authorList>
            <consortium name="WormBaseParasite"/>
        </authorList>
    </citation>
    <scope>IDENTIFICATION</scope>
</reference>
<keyword evidence="3" id="KW-0732">Signal</keyword>
<evidence type="ECO:0008006" key="6">
    <source>
        <dbReference type="Google" id="ProtNLM"/>
    </source>
</evidence>
<dbReference type="WBParaSite" id="MBELARI_LOCUS19679">
    <property type="protein sequence ID" value="MBELARI_LOCUS19679"/>
    <property type="gene ID" value="MBELARI_LOCUS19679"/>
</dbReference>
<evidence type="ECO:0000313" key="4">
    <source>
        <dbReference type="Proteomes" id="UP000887575"/>
    </source>
</evidence>
<feature type="coiled-coil region" evidence="1">
    <location>
        <begin position="166"/>
        <end position="200"/>
    </location>
</feature>
<sequence length="358" mass="40018">MKSSDAIFLLIISFVSSFNLDEVVTNLGVPQLFEEAMLNRDPECGLPFYTNSLPLLYRRNLRKIWANFPLGSKSCSVELRQTQSILDSLPSDLRQKALRSKSWSPATATLLPGTPFLASLSNSQQKELSKIASDGSLSETERVVMLKAWAVEHLEPNAQARFEQTLRFLSAKANRFQEKVAAMSAEARMALNRLDDLRRQKISILNRLSFTAKRELAILWKPKCNSSEGVDPDVFLIACSNKGTMAVTEKPTTPLISEHSTLMPSSPMNNISSTSTIPTTYENKVTIKIGTEKEPIEKEETSTRKVSTIGGETGEETDETTQMVSPEIEIFRRHRPDQISSLYNIVSKEAAIDERRVS</sequence>
<keyword evidence="1" id="KW-0175">Coiled coil</keyword>
<keyword evidence="4" id="KW-1185">Reference proteome</keyword>
<evidence type="ECO:0000256" key="1">
    <source>
        <dbReference type="SAM" id="Coils"/>
    </source>
</evidence>
<name>A0AAF3EZJ9_9BILA</name>
<dbReference type="Proteomes" id="UP000887575">
    <property type="component" value="Unassembled WGS sequence"/>
</dbReference>
<evidence type="ECO:0000313" key="5">
    <source>
        <dbReference type="WBParaSite" id="MBELARI_LOCUS19679"/>
    </source>
</evidence>
<evidence type="ECO:0000256" key="2">
    <source>
        <dbReference type="SAM" id="MobiDB-lite"/>
    </source>
</evidence>
<proteinExistence type="predicted"/>